<gene>
    <name evidence="2" type="ORF">OS493_019411</name>
</gene>
<evidence type="ECO:0000313" key="2">
    <source>
        <dbReference type="EMBL" id="KAJ7391279.1"/>
    </source>
</evidence>
<protein>
    <submittedName>
        <fullName evidence="2">Uncharacterized protein</fullName>
    </submittedName>
</protein>
<keyword evidence="3" id="KW-1185">Reference proteome</keyword>
<accession>A0A9X0A1U8</accession>
<feature type="coiled-coil region" evidence="1">
    <location>
        <begin position="48"/>
        <end position="75"/>
    </location>
</feature>
<dbReference type="AlphaFoldDB" id="A0A9X0A1U8"/>
<evidence type="ECO:0000256" key="1">
    <source>
        <dbReference type="SAM" id="Coils"/>
    </source>
</evidence>
<name>A0A9X0A1U8_9CNID</name>
<keyword evidence="1" id="KW-0175">Coiled coil</keyword>
<comment type="caution">
    <text evidence="2">The sequence shown here is derived from an EMBL/GenBank/DDBJ whole genome shotgun (WGS) entry which is preliminary data.</text>
</comment>
<proteinExistence type="predicted"/>
<dbReference type="EMBL" id="MU825407">
    <property type="protein sequence ID" value="KAJ7391279.1"/>
    <property type="molecule type" value="Genomic_DNA"/>
</dbReference>
<dbReference type="Proteomes" id="UP001163046">
    <property type="component" value="Unassembled WGS sequence"/>
</dbReference>
<sequence length="724" mass="82810">MPKRTRSRERFPIGEWAHSVKCKCLEAVEASRSLEHIQQQITGVKETTRILKENNAQLHDEVNELKRKRGLLEDEKVHLPRGSQTTIPTKLDVENSDCMVGLSHNTASKRRKLTVNAATKIHSCSKSPDASSKTATLNGLWNTFVSYANNKDIVKLCSNSRKINTLVVPNIVNDSVANFERSTKNYERSVSVIYRGGIISKRKYNELRSSEMFEFDIHTKKRRRTEFKQGCKVPSLVPYKDVMKFISEQNIGTLHNIPQASAASETEKESEDVVQNLLPLVPGYFIDLQERLLQMANLYLHIESHRPNFLTWFGKEKGNFLVAIGADGAPFGKANEACAWLVSFLNVLERVSSPYDNFLICGGNCAEDHPSMIDYGKLLRSQISILENQVFTVKGQQVCQFIANLKSRQEYEPILGPLVQNAKSDSLHVGNNCWGHWHKRLFTKVMEYAKVGTNVKTVFQLPENNASRKYLKTLRFKMKCKKLYNKVLRWFKEKRKNCDFEFRFTGEETKKFCNGFMYLTEDLVGEGSDIEQPQNLFALSMARMGLHLRNGLSLAVRVSDIKKEDLPKLEEDCRLYFNLASIFHTTNVSVWTMGHCVPFHTRQLIEDLGVGLGINSMQGREAKHQQLASFAEFSLVKNRWDKVFRHEHMSLFWLREQNPLNDNYSKCKDNYIPQRCYTNEYCFCGIAFSSNGKCKYCQSALSKEIATCASSGSITKNESNYEAS</sequence>
<organism evidence="2 3">
    <name type="scientific">Desmophyllum pertusum</name>
    <dbReference type="NCBI Taxonomy" id="174260"/>
    <lineage>
        <taxon>Eukaryota</taxon>
        <taxon>Metazoa</taxon>
        <taxon>Cnidaria</taxon>
        <taxon>Anthozoa</taxon>
        <taxon>Hexacorallia</taxon>
        <taxon>Scleractinia</taxon>
        <taxon>Caryophylliina</taxon>
        <taxon>Caryophylliidae</taxon>
        <taxon>Desmophyllum</taxon>
    </lineage>
</organism>
<reference evidence="2" key="1">
    <citation type="submission" date="2023-01" db="EMBL/GenBank/DDBJ databases">
        <title>Genome assembly of the deep-sea coral Lophelia pertusa.</title>
        <authorList>
            <person name="Herrera S."/>
            <person name="Cordes E."/>
        </authorList>
    </citation>
    <scope>NUCLEOTIDE SEQUENCE</scope>
    <source>
        <strain evidence="2">USNM1676648</strain>
        <tissue evidence="2">Polyp</tissue>
    </source>
</reference>
<evidence type="ECO:0000313" key="3">
    <source>
        <dbReference type="Proteomes" id="UP001163046"/>
    </source>
</evidence>
<dbReference type="OrthoDB" id="5952678at2759"/>